<keyword evidence="5 8" id="KW-1133">Transmembrane helix</keyword>
<proteinExistence type="predicted"/>
<keyword evidence="11" id="KW-1185">Reference proteome</keyword>
<dbReference type="GO" id="GO:0000166">
    <property type="term" value="F:nucleotide binding"/>
    <property type="evidence" value="ECO:0007669"/>
    <property type="project" value="UniProtKB-KW"/>
</dbReference>
<comment type="caution">
    <text evidence="10">The sequence shown here is derived from an EMBL/GenBank/DDBJ whole genome shotgun (WGS) entry which is preliminary data.</text>
</comment>
<gene>
    <name evidence="10" type="ORF">BC793_12595</name>
</gene>
<sequence>MEEQQIAEQLLAHNRQEIDRADGKAVHGLAVAGTAAAAVVGFVLGGSWSPRELGPVQTGFWWIGAALWILGAVCLLLAIYPRVSGEPDRSRLAYFGHVDAMDDAQLTEALRHAAAQPLTGVVSELRWTSRIVLIKYRFIQLGLACLCLSLLSLAAQAI</sequence>
<evidence type="ECO:0000256" key="6">
    <source>
        <dbReference type="ARBA" id="ARBA00023118"/>
    </source>
</evidence>
<dbReference type="Proteomes" id="UP000245697">
    <property type="component" value="Unassembled WGS sequence"/>
</dbReference>
<keyword evidence="6" id="KW-0051">Antiviral defense</keyword>
<evidence type="ECO:0000313" key="10">
    <source>
        <dbReference type="EMBL" id="PWK35894.1"/>
    </source>
</evidence>
<evidence type="ECO:0000259" key="9">
    <source>
        <dbReference type="Pfam" id="PF18967"/>
    </source>
</evidence>
<dbReference type="OrthoDB" id="3396572at2"/>
<feature type="transmembrane region" description="Helical" evidence="8">
    <location>
        <begin position="60"/>
        <end position="80"/>
    </location>
</feature>
<dbReference type="GO" id="GO:0005886">
    <property type="term" value="C:plasma membrane"/>
    <property type="evidence" value="ECO:0007669"/>
    <property type="project" value="UniProtKB-SubCell"/>
</dbReference>
<name>A0A316EXT4_9ACTN</name>
<reference evidence="10 11" key="1">
    <citation type="submission" date="2018-05" db="EMBL/GenBank/DDBJ databases">
        <title>Genomic Encyclopedia of Archaeal and Bacterial Type Strains, Phase II (KMG-II): from individual species to whole genera.</title>
        <authorList>
            <person name="Goeker M."/>
        </authorList>
    </citation>
    <scope>NUCLEOTIDE SEQUENCE [LARGE SCALE GENOMIC DNA]</scope>
    <source>
        <strain evidence="10 11">DSM 45184</strain>
    </source>
</reference>
<comment type="subcellular location">
    <subcellularLocation>
        <location evidence="1">Cell membrane</location>
    </subcellularLocation>
</comment>
<dbReference type="EMBL" id="QGGR01000025">
    <property type="protein sequence ID" value="PWK35894.1"/>
    <property type="molecule type" value="Genomic_DNA"/>
</dbReference>
<evidence type="ECO:0000256" key="4">
    <source>
        <dbReference type="ARBA" id="ARBA00022741"/>
    </source>
</evidence>
<evidence type="ECO:0000256" key="2">
    <source>
        <dbReference type="ARBA" id="ARBA00022475"/>
    </source>
</evidence>
<evidence type="ECO:0000256" key="7">
    <source>
        <dbReference type="ARBA" id="ARBA00023136"/>
    </source>
</evidence>
<organism evidence="10 11">
    <name type="scientific">Actinoplanes xinjiangensis</name>
    <dbReference type="NCBI Taxonomy" id="512350"/>
    <lineage>
        <taxon>Bacteria</taxon>
        <taxon>Bacillati</taxon>
        <taxon>Actinomycetota</taxon>
        <taxon>Actinomycetes</taxon>
        <taxon>Micromonosporales</taxon>
        <taxon>Micromonosporaceae</taxon>
        <taxon>Actinoplanes</taxon>
    </lineage>
</organism>
<keyword evidence="3 8" id="KW-0812">Transmembrane</keyword>
<evidence type="ECO:0000256" key="1">
    <source>
        <dbReference type="ARBA" id="ARBA00004236"/>
    </source>
</evidence>
<evidence type="ECO:0000256" key="3">
    <source>
        <dbReference type="ARBA" id="ARBA00022692"/>
    </source>
</evidence>
<feature type="transmembrane region" description="Helical" evidence="8">
    <location>
        <begin position="136"/>
        <end position="155"/>
    </location>
</feature>
<evidence type="ECO:0000256" key="5">
    <source>
        <dbReference type="ARBA" id="ARBA00022989"/>
    </source>
</evidence>
<protein>
    <recommendedName>
        <fullName evidence="9">Pycsar effector protein domain-containing protein</fullName>
    </recommendedName>
</protein>
<evidence type="ECO:0000256" key="8">
    <source>
        <dbReference type="SAM" id="Phobius"/>
    </source>
</evidence>
<dbReference type="Pfam" id="PF18967">
    <property type="entry name" value="PycTM"/>
    <property type="match status" value="1"/>
</dbReference>
<evidence type="ECO:0000313" key="11">
    <source>
        <dbReference type="Proteomes" id="UP000245697"/>
    </source>
</evidence>
<dbReference type="GO" id="GO:0051607">
    <property type="term" value="P:defense response to virus"/>
    <property type="evidence" value="ECO:0007669"/>
    <property type="project" value="UniProtKB-KW"/>
</dbReference>
<dbReference type="AlphaFoldDB" id="A0A316EXT4"/>
<dbReference type="RefSeq" id="WP_109601435.1">
    <property type="nucleotide sequence ID" value="NZ_BONA01000078.1"/>
</dbReference>
<keyword evidence="4" id="KW-0547">Nucleotide-binding</keyword>
<dbReference type="InterPro" id="IPR043760">
    <property type="entry name" value="PycTM_dom"/>
</dbReference>
<keyword evidence="2" id="KW-1003">Cell membrane</keyword>
<keyword evidence="7 8" id="KW-0472">Membrane</keyword>
<accession>A0A316EXT4</accession>
<feature type="transmembrane region" description="Helical" evidence="8">
    <location>
        <begin position="25"/>
        <end position="48"/>
    </location>
</feature>
<feature type="domain" description="Pycsar effector protein" evidence="9">
    <location>
        <begin position="7"/>
        <end position="155"/>
    </location>
</feature>